<feature type="region of interest" description="Disordered" evidence="6">
    <location>
        <begin position="293"/>
        <end position="315"/>
    </location>
</feature>
<accession>A0A1E4TUG4</accession>
<dbReference type="GO" id="GO:0030011">
    <property type="term" value="P:maintenance of cell polarity"/>
    <property type="evidence" value="ECO:0007669"/>
    <property type="project" value="EnsemblFungi"/>
</dbReference>
<sequence>MVEPVGIANLPNQRYKIVSEQGATFTIMLAGESGLGKTTFINTLFQTTLKQQRDHSLRHKESIHKTVEIEISRAELEEKNFKLRLNVIDTPGFGDNANNRNSWQPIVDFIDDQHDLYMRQEQQPLRINKHDLRVHCCLYFIRPTGHSLKPLDVEIMKRLSTRVNLVPVIAKADTLSPNEMLEFKNRIRSIIEAQDIRIYSPPIELDDPAASEHAKQLIESMPFAVIGSLEDIEISPNNFIKGRKYPWGIAEVENDQHCDFRKLRSLLLRTNMLDLILSTEELHYETYRSIKLEKGGSSGSNGNSEDKLERRTTNPKFLEEERALKQYFAEQVKNEEDRFKQWSKNIQNERDKLNKDLAELEKKFKKLETEVTRLEAKK</sequence>
<dbReference type="SUPFAM" id="SSF52540">
    <property type="entry name" value="P-loop containing nucleoside triphosphate hydrolases"/>
    <property type="match status" value="1"/>
</dbReference>
<evidence type="ECO:0000256" key="1">
    <source>
        <dbReference type="ARBA" id="ARBA00004266"/>
    </source>
</evidence>
<dbReference type="GO" id="GO:1990317">
    <property type="term" value="C:Gin4 complex"/>
    <property type="evidence" value="ECO:0007669"/>
    <property type="project" value="EnsemblFungi"/>
</dbReference>
<evidence type="ECO:0000256" key="2">
    <source>
        <dbReference type="ARBA" id="ARBA00022741"/>
    </source>
</evidence>
<dbReference type="CDD" id="cd01850">
    <property type="entry name" value="CDC_Septin"/>
    <property type="match status" value="1"/>
</dbReference>
<dbReference type="EMBL" id="KV454014">
    <property type="protein sequence ID" value="ODV95359.1"/>
    <property type="molecule type" value="Genomic_DNA"/>
</dbReference>
<dbReference type="Pfam" id="PF00735">
    <property type="entry name" value="Septin"/>
    <property type="match status" value="1"/>
</dbReference>
<keyword evidence="9" id="KW-1185">Reference proteome</keyword>
<evidence type="ECO:0000256" key="5">
    <source>
        <dbReference type="SAM" id="Coils"/>
    </source>
</evidence>
<dbReference type="PROSITE" id="PS51719">
    <property type="entry name" value="G_SEPTIN"/>
    <property type="match status" value="1"/>
</dbReference>
<dbReference type="GO" id="GO:0003924">
    <property type="term" value="F:GTPase activity"/>
    <property type="evidence" value="ECO:0007669"/>
    <property type="project" value="EnsemblFungi"/>
</dbReference>
<evidence type="ECO:0000256" key="3">
    <source>
        <dbReference type="ARBA" id="ARBA00023134"/>
    </source>
</evidence>
<keyword evidence="5" id="KW-0175">Coiled coil</keyword>
<dbReference type="GO" id="GO:0031105">
    <property type="term" value="C:septin complex"/>
    <property type="evidence" value="ECO:0007669"/>
    <property type="project" value="EnsemblFungi"/>
</dbReference>
<keyword evidence="2 4" id="KW-0547">Nucleotide-binding</keyword>
<dbReference type="InterPro" id="IPR027417">
    <property type="entry name" value="P-loop_NTPase"/>
</dbReference>
<dbReference type="InterPro" id="IPR030379">
    <property type="entry name" value="G_SEPTIN_dom"/>
</dbReference>
<name>A0A1E4TUG4_PACTA</name>
<evidence type="ECO:0000313" key="9">
    <source>
        <dbReference type="Proteomes" id="UP000094236"/>
    </source>
</evidence>
<proteinExistence type="inferred from homology"/>
<dbReference type="GO" id="GO:0032160">
    <property type="term" value="C:septin filament array"/>
    <property type="evidence" value="ECO:0007669"/>
    <property type="project" value="EnsemblFungi"/>
</dbReference>
<dbReference type="STRING" id="669874.A0A1E4TUG4"/>
<evidence type="ECO:0000313" key="8">
    <source>
        <dbReference type="EMBL" id="ODV95359.1"/>
    </source>
</evidence>
<dbReference type="GO" id="GO:0070273">
    <property type="term" value="F:phosphatidylinositol-4-phosphate binding"/>
    <property type="evidence" value="ECO:0007669"/>
    <property type="project" value="EnsemblFungi"/>
</dbReference>
<dbReference type="PIRSF" id="PIRSF006698">
    <property type="entry name" value="Septin"/>
    <property type="match status" value="1"/>
</dbReference>
<dbReference type="AlphaFoldDB" id="A0A1E4TUG4"/>
<dbReference type="Proteomes" id="UP000094236">
    <property type="component" value="Unassembled WGS sequence"/>
</dbReference>
<reference evidence="9" key="1">
    <citation type="submission" date="2016-05" db="EMBL/GenBank/DDBJ databases">
        <title>Comparative genomics of biotechnologically important yeasts.</title>
        <authorList>
            <consortium name="DOE Joint Genome Institute"/>
            <person name="Riley R."/>
            <person name="Haridas S."/>
            <person name="Wolfe K.H."/>
            <person name="Lopes M.R."/>
            <person name="Hittinger C.T."/>
            <person name="Goker M."/>
            <person name="Salamov A."/>
            <person name="Wisecaver J."/>
            <person name="Long T.M."/>
            <person name="Aerts A.L."/>
            <person name="Barry K."/>
            <person name="Choi C."/>
            <person name="Clum A."/>
            <person name="Coughlan A.Y."/>
            <person name="Deshpande S."/>
            <person name="Douglass A.P."/>
            <person name="Hanson S.J."/>
            <person name="Klenk H.-P."/>
            <person name="Labutti K."/>
            <person name="Lapidus A."/>
            <person name="Lindquist E."/>
            <person name="Lipzen A."/>
            <person name="Meier-Kolthoff J.P."/>
            <person name="Ohm R.A."/>
            <person name="Otillar R.P."/>
            <person name="Pangilinan J."/>
            <person name="Peng Y."/>
            <person name="Rokas A."/>
            <person name="Rosa C.A."/>
            <person name="Scheuner C."/>
            <person name="Sibirny A.A."/>
            <person name="Slot J.C."/>
            <person name="Stielow J.B."/>
            <person name="Sun H."/>
            <person name="Kurtzman C.P."/>
            <person name="Blackwell M."/>
            <person name="Grigoriev I.V."/>
            <person name="Jeffries T.W."/>
        </authorList>
    </citation>
    <scope>NUCLEOTIDE SEQUENCE [LARGE SCALE GENOMIC DNA]</scope>
    <source>
        <strain evidence="9">NRRL Y-2460</strain>
    </source>
</reference>
<dbReference type="GO" id="GO:0000921">
    <property type="term" value="P:septin ring assembly"/>
    <property type="evidence" value="ECO:0007669"/>
    <property type="project" value="EnsemblFungi"/>
</dbReference>
<protein>
    <recommendedName>
        <fullName evidence="7">Septin-type G domain-containing protein</fullName>
    </recommendedName>
</protein>
<comment type="subcellular location">
    <subcellularLocation>
        <location evidence="1">Bud neck</location>
    </subcellularLocation>
</comment>
<dbReference type="GO" id="GO:0005937">
    <property type="term" value="C:mating projection"/>
    <property type="evidence" value="ECO:0007669"/>
    <property type="project" value="EnsemblFungi"/>
</dbReference>
<dbReference type="GO" id="GO:0060090">
    <property type="term" value="F:molecular adaptor activity"/>
    <property type="evidence" value="ECO:0007669"/>
    <property type="project" value="EnsemblFungi"/>
</dbReference>
<dbReference type="GO" id="GO:0010314">
    <property type="term" value="F:phosphatidylinositol-5-phosphate binding"/>
    <property type="evidence" value="ECO:0007669"/>
    <property type="project" value="EnsemblFungi"/>
</dbReference>
<dbReference type="GO" id="GO:0005200">
    <property type="term" value="F:structural constituent of cytoskeleton"/>
    <property type="evidence" value="ECO:0007669"/>
    <property type="project" value="EnsemblFungi"/>
</dbReference>
<gene>
    <name evidence="8" type="ORF">PACTADRAFT_58083</name>
</gene>
<keyword evidence="3 4" id="KW-0342">GTP-binding</keyword>
<dbReference type="PANTHER" id="PTHR18884">
    <property type="entry name" value="SEPTIN"/>
    <property type="match status" value="1"/>
</dbReference>
<evidence type="ECO:0000259" key="7">
    <source>
        <dbReference type="PROSITE" id="PS51719"/>
    </source>
</evidence>
<dbReference type="GO" id="GO:1903475">
    <property type="term" value="P:mitotic actomyosin contractile ring assembly"/>
    <property type="evidence" value="ECO:0007669"/>
    <property type="project" value="EnsemblFungi"/>
</dbReference>
<evidence type="ECO:0000256" key="4">
    <source>
        <dbReference type="RuleBase" id="RU004560"/>
    </source>
</evidence>
<dbReference type="Gene3D" id="3.40.50.300">
    <property type="entry name" value="P-loop containing nucleotide triphosphate hydrolases"/>
    <property type="match status" value="1"/>
</dbReference>
<dbReference type="InterPro" id="IPR016491">
    <property type="entry name" value="Septin"/>
</dbReference>
<feature type="domain" description="Septin-type G" evidence="7">
    <location>
        <begin position="21"/>
        <end position="294"/>
    </location>
</feature>
<dbReference type="OrthoDB" id="416553at2759"/>
<dbReference type="GO" id="GO:0005525">
    <property type="term" value="F:GTP binding"/>
    <property type="evidence" value="ECO:0007669"/>
    <property type="project" value="UniProtKB-KW"/>
</dbReference>
<feature type="compositionally biased region" description="Basic and acidic residues" evidence="6">
    <location>
        <begin position="304"/>
        <end position="315"/>
    </location>
</feature>
<evidence type="ECO:0000256" key="6">
    <source>
        <dbReference type="SAM" id="MobiDB-lite"/>
    </source>
</evidence>
<dbReference type="FunFam" id="3.40.50.300:FF:000238">
    <property type="entry name" value="Cell division control 12"/>
    <property type="match status" value="1"/>
</dbReference>
<organism evidence="8 9">
    <name type="scientific">Pachysolen tannophilus NRRL Y-2460</name>
    <dbReference type="NCBI Taxonomy" id="669874"/>
    <lineage>
        <taxon>Eukaryota</taxon>
        <taxon>Fungi</taxon>
        <taxon>Dikarya</taxon>
        <taxon>Ascomycota</taxon>
        <taxon>Saccharomycotina</taxon>
        <taxon>Pichiomycetes</taxon>
        <taxon>Pachysolenaceae</taxon>
        <taxon>Pachysolen</taxon>
    </lineage>
</organism>
<comment type="similarity">
    <text evidence="4">Belongs to the TRAFAC class TrmE-Era-EngA-EngB-Septin-like GTPase superfamily. Septin GTPase family.</text>
</comment>
<dbReference type="GO" id="GO:0005621">
    <property type="term" value="C:cellular bud scar"/>
    <property type="evidence" value="ECO:0007669"/>
    <property type="project" value="EnsemblFungi"/>
</dbReference>
<feature type="coiled-coil region" evidence="5">
    <location>
        <begin position="332"/>
        <end position="377"/>
    </location>
</feature>